<dbReference type="PANTHER" id="PTHR15379:SF2">
    <property type="entry name" value="CELL GROWTH REGULATOR WITH RING FINGER DOMAIN PROTEIN 1"/>
    <property type="match status" value="1"/>
</dbReference>
<dbReference type="EMBL" id="AGSI01000009">
    <property type="protein sequence ID" value="EIE22851.1"/>
    <property type="molecule type" value="Genomic_DNA"/>
</dbReference>
<dbReference type="RefSeq" id="XP_005647395.1">
    <property type="nucleotide sequence ID" value="XM_005647338.1"/>
</dbReference>
<gene>
    <name evidence="4" type="ORF">COCSUDRAFT_63974</name>
</gene>
<dbReference type="STRING" id="574566.I0YWT2"/>
<dbReference type="GeneID" id="17040838"/>
<dbReference type="PANTHER" id="PTHR15379">
    <property type="entry name" value="CELL GROWTH REGULATOR WITH RING FINGER DOMAIN PROTEIN 1"/>
    <property type="match status" value="1"/>
</dbReference>
<dbReference type="InterPro" id="IPR042496">
    <property type="entry name" value="CGRF1"/>
</dbReference>
<evidence type="ECO:0000259" key="3">
    <source>
        <dbReference type="PROSITE" id="PS50089"/>
    </source>
</evidence>
<feature type="region of interest" description="Disordered" evidence="2">
    <location>
        <begin position="89"/>
        <end position="134"/>
    </location>
</feature>
<dbReference type="SMART" id="SM00184">
    <property type="entry name" value="RING"/>
    <property type="match status" value="1"/>
</dbReference>
<comment type="caution">
    <text evidence="4">The sequence shown here is derived from an EMBL/GenBank/DDBJ whole genome shotgun (WGS) entry which is preliminary data.</text>
</comment>
<protein>
    <recommendedName>
        <fullName evidence="3">RING-type domain-containing protein</fullName>
    </recommendedName>
</protein>
<evidence type="ECO:0000256" key="2">
    <source>
        <dbReference type="SAM" id="MobiDB-lite"/>
    </source>
</evidence>
<feature type="region of interest" description="Disordered" evidence="2">
    <location>
        <begin position="1"/>
        <end position="60"/>
    </location>
</feature>
<dbReference type="PROSITE" id="PS50089">
    <property type="entry name" value="ZF_RING_2"/>
    <property type="match status" value="1"/>
</dbReference>
<dbReference type="SUPFAM" id="SSF57850">
    <property type="entry name" value="RING/U-box"/>
    <property type="match status" value="1"/>
</dbReference>
<keyword evidence="5" id="KW-1185">Reference proteome</keyword>
<name>I0YWT2_COCSC</name>
<dbReference type="Pfam" id="PF13920">
    <property type="entry name" value="zf-C3HC4_3"/>
    <property type="match status" value="1"/>
</dbReference>
<sequence length="206" mass="21592">MAENEGSENGEQLREPLVLQIDGDDDGSVGSEDTTDCEDSGDERASQMAAELEADENEGAPAVAAALEAGVLDEGFGGLTQLEDRQHLPAPAADGNAPGAERAGAAVQPSLADSGEGALPGEQGTEEPAPAADGMVDVVEKEGLPGRRKAGQLGVPGRECNVCMIRNVQVALIPCGHACMCRRCSRRLSRCPVCRKEILRRQRLYI</sequence>
<keyword evidence="1" id="KW-0862">Zinc</keyword>
<keyword evidence="1" id="KW-0479">Metal-binding</keyword>
<dbReference type="Proteomes" id="UP000007264">
    <property type="component" value="Unassembled WGS sequence"/>
</dbReference>
<dbReference type="InterPro" id="IPR001841">
    <property type="entry name" value="Znf_RING"/>
</dbReference>
<evidence type="ECO:0000313" key="4">
    <source>
        <dbReference type="EMBL" id="EIE22851.1"/>
    </source>
</evidence>
<dbReference type="AlphaFoldDB" id="I0YWT2"/>
<dbReference type="GO" id="GO:0008270">
    <property type="term" value="F:zinc ion binding"/>
    <property type="evidence" value="ECO:0007669"/>
    <property type="project" value="UniProtKB-KW"/>
</dbReference>
<evidence type="ECO:0000313" key="5">
    <source>
        <dbReference type="Proteomes" id="UP000007264"/>
    </source>
</evidence>
<accession>I0YWT2</accession>
<dbReference type="InterPro" id="IPR013083">
    <property type="entry name" value="Znf_RING/FYVE/PHD"/>
</dbReference>
<feature type="domain" description="RING-type" evidence="3">
    <location>
        <begin position="160"/>
        <end position="195"/>
    </location>
</feature>
<feature type="compositionally biased region" description="Low complexity" evidence="2">
    <location>
        <begin position="89"/>
        <end position="100"/>
    </location>
</feature>
<evidence type="ECO:0000256" key="1">
    <source>
        <dbReference type="PROSITE-ProRule" id="PRU00175"/>
    </source>
</evidence>
<feature type="compositionally biased region" description="Acidic residues" evidence="2">
    <location>
        <begin position="22"/>
        <end position="41"/>
    </location>
</feature>
<organism evidence="4 5">
    <name type="scientific">Coccomyxa subellipsoidea (strain C-169)</name>
    <name type="common">Green microalga</name>
    <dbReference type="NCBI Taxonomy" id="574566"/>
    <lineage>
        <taxon>Eukaryota</taxon>
        <taxon>Viridiplantae</taxon>
        <taxon>Chlorophyta</taxon>
        <taxon>core chlorophytes</taxon>
        <taxon>Trebouxiophyceae</taxon>
        <taxon>Trebouxiophyceae incertae sedis</taxon>
        <taxon>Coccomyxaceae</taxon>
        <taxon>Coccomyxa</taxon>
        <taxon>Coccomyxa subellipsoidea</taxon>
    </lineage>
</organism>
<dbReference type="KEGG" id="csl:COCSUDRAFT_63974"/>
<reference evidence="4 5" key="1">
    <citation type="journal article" date="2012" name="Genome Biol.">
        <title>The genome of the polar eukaryotic microalga coccomyxa subellipsoidea reveals traits of cold adaptation.</title>
        <authorList>
            <person name="Blanc G."/>
            <person name="Agarkova I."/>
            <person name="Grimwood J."/>
            <person name="Kuo A."/>
            <person name="Brueggeman A."/>
            <person name="Dunigan D."/>
            <person name="Gurnon J."/>
            <person name="Ladunga I."/>
            <person name="Lindquist E."/>
            <person name="Lucas S."/>
            <person name="Pangilinan J."/>
            <person name="Proschold T."/>
            <person name="Salamov A."/>
            <person name="Schmutz J."/>
            <person name="Weeks D."/>
            <person name="Yamada T."/>
            <person name="Claverie J.M."/>
            <person name="Grigoriev I."/>
            <person name="Van Etten J."/>
            <person name="Lomsadze A."/>
            <person name="Borodovsky M."/>
        </authorList>
    </citation>
    <scope>NUCLEOTIDE SEQUENCE [LARGE SCALE GENOMIC DNA]</scope>
    <source>
        <strain evidence="4 5">C-169</strain>
    </source>
</reference>
<keyword evidence="1" id="KW-0863">Zinc-finger</keyword>
<proteinExistence type="predicted"/>
<dbReference type="Gene3D" id="3.30.40.10">
    <property type="entry name" value="Zinc/RING finger domain, C3HC4 (zinc finger)"/>
    <property type="match status" value="1"/>
</dbReference>
<dbReference type="GO" id="GO:0030308">
    <property type="term" value="P:negative regulation of cell growth"/>
    <property type="evidence" value="ECO:0007669"/>
    <property type="project" value="TreeGrafter"/>
</dbReference>